<dbReference type="Gene3D" id="1.10.10.60">
    <property type="entry name" value="Homeodomain-like"/>
    <property type="match status" value="1"/>
</dbReference>
<dbReference type="SMART" id="SM00342">
    <property type="entry name" value="HTH_ARAC"/>
    <property type="match status" value="1"/>
</dbReference>
<keyword evidence="2" id="KW-0238">DNA-binding</keyword>
<protein>
    <submittedName>
        <fullName evidence="6">AraC family transcriptional regulator</fullName>
    </submittedName>
</protein>
<feature type="domain" description="HTH araC/xylS-type" evidence="5">
    <location>
        <begin position="156"/>
        <end position="246"/>
    </location>
</feature>
<evidence type="ECO:0000313" key="7">
    <source>
        <dbReference type="Proteomes" id="UP000034150"/>
    </source>
</evidence>
<dbReference type="PROSITE" id="PS01124">
    <property type="entry name" value="HTH_ARAC_FAMILY_2"/>
    <property type="match status" value="1"/>
</dbReference>
<evidence type="ECO:0000313" key="6">
    <source>
        <dbReference type="EMBL" id="KKF02448.1"/>
    </source>
</evidence>
<feature type="compositionally biased region" description="Basic and acidic residues" evidence="4">
    <location>
        <begin position="254"/>
        <end position="268"/>
    </location>
</feature>
<gene>
    <name evidence="6" type="ORF">WN67_08535</name>
</gene>
<dbReference type="STRING" id="1807.MOBUDSM44075_01187"/>
<name>A0A0M2K0N8_9MYCO</name>
<evidence type="ECO:0000256" key="3">
    <source>
        <dbReference type="ARBA" id="ARBA00023163"/>
    </source>
</evidence>
<feature type="region of interest" description="Disordered" evidence="4">
    <location>
        <begin position="254"/>
        <end position="278"/>
    </location>
</feature>
<organism evidence="6 7">
    <name type="scientific">Mycolicibacterium obuense</name>
    <dbReference type="NCBI Taxonomy" id="1807"/>
    <lineage>
        <taxon>Bacteria</taxon>
        <taxon>Bacillati</taxon>
        <taxon>Actinomycetota</taxon>
        <taxon>Actinomycetes</taxon>
        <taxon>Mycobacteriales</taxon>
        <taxon>Mycobacteriaceae</taxon>
        <taxon>Mycolicibacterium</taxon>
    </lineage>
</organism>
<sequence>MMGYRAVDVPDGTHLGMPSASLTFIVSADDGVEAAADVGQLPLARPQRVILGGLHVRASHVRQRRGQAGVQLAVHPLAARALFGVPAAELSVDDFDGSAVLGAVATELSDRVAEATSWQRAFGVVADFVQRRSDGRDDVRPELHHAWRMMRCSGGRVSVATVAAEVGLTPRHLGTLFRREVGLAPKAVARLMRFETATARIARRVAEGGCVDLAGVATSTGFSDQAHLSAEFVAFTGLPPRKWIGAEFRNIQDGGHRMSDPDNHDPVESGRLADTASP</sequence>
<dbReference type="GO" id="GO:0043565">
    <property type="term" value="F:sequence-specific DNA binding"/>
    <property type="evidence" value="ECO:0007669"/>
    <property type="project" value="InterPro"/>
</dbReference>
<dbReference type="InterPro" id="IPR018060">
    <property type="entry name" value="HTH_AraC"/>
</dbReference>
<dbReference type="Proteomes" id="UP000034150">
    <property type="component" value="Unassembled WGS sequence"/>
</dbReference>
<evidence type="ECO:0000256" key="4">
    <source>
        <dbReference type="SAM" id="MobiDB-lite"/>
    </source>
</evidence>
<dbReference type="Pfam" id="PF12833">
    <property type="entry name" value="HTH_18"/>
    <property type="match status" value="1"/>
</dbReference>
<dbReference type="RefSeq" id="WP_046362617.1">
    <property type="nucleotide sequence ID" value="NZ_LAUZ02000030.1"/>
</dbReference>
<comment type="caution">
    <text evidence="6">The sequence shown here is derived from an EMBL/GenBank/DDBJ whole genome shotgun (WGS) entry which is preliminary data.</text>
</comment>
<proteinExistence type="predicted"/>
<dbReference type="GO" id="GO:0003700">
    <property type="term" value="F:DNA-binding transcription factor activity"/>
    <property type="evidence" value="ECO:0007669"/>
    <property type="project" value="InterPro"/>
</dbReference>
<dbReference type="AlphaFoldDB" id="A0A0M2K0N8"/>
<evidence type="ECO:0000256" key="2">
    <source>
        <dbReference type="ARBA" id="ARBA00023125"/>
    </source>
</evidence>
<accession>A0A0M2K0N8</accession>
<dbReference type="PATRIC" id="fig|1807.13.peg.2947"/>
<evidence type="ECO:0000259" key="5">
    <source>
        <dbReference type="PROSITE" id="PS01124"/>
    </source>
</evidence>
<keyword evidence="3" id="KW-0804">Transcription</keyword>
<keyword evidence="1" id="KW-0805">Transcription regulation</keyword>
<keyword evidence="7" id="KW-1185">Reference proteome</keyword>
<dbReference type="OrthoDB" id="2559672at2"/>
<dbReference type="PANTHER" id="PTHR46796:SF15">
    <property type="entry name" value="BLL1074 PROTEIN"/>
    <property type="match status" value="1"/>
</dbReference>
<dbReference type="InterPro" id="IPR050204">
    <property type="entry name" value="AraC_XylS_family_regulators"/>
</dbReference>
<dbReference type="EMBL" id="LAUZ02000030">
    <property type="protein sequence ID" value="KKF02448.1"/>
    <property type="molecule type" value="Genomic_DNA"/>
</dbReference>
<dbReference type="PANTHER" id="PTHR46796">
    <property type="entry name" value="HTH-TYPE TRANSCRIPTIONAL ACTIVATOR RHAS-RELATED"/>
    <property type="match status" value="1"/>
</dbReference>
<evidence type="ECO:0000256" key="1">
    <source>
        <dbReference type="ARBA" id="ARBA00023015"/>
    </source>
</evidence>
<reference evidence="6 7" key="1">
    <citation type="journal article" date="2015" name="Genome Announc.">
        <title>Draft Genome Sequence of Mycobacterium obuense Strain UC1, Isolated from Patient Sputum.</title>
        <authorList>
            <person name="Greninger A.L."/>
            <person name="Cunningham G."/>
            <person name="Hsu E.D."/>
            <person name="Yu J.M."/>
            <person name="Chiu C.Y."/>
            <person name="Miller S."/>
        </authorList>
    </citation>
    <scope>NUCLEOTIDE SEQUENCE [LARGE SCALE GENOMIC DNA]</scope>
    <source>
        <strain evidence="6 7">UC1</strain>
    </source>
</reference>